<dbReference type="Proteomes" id="UP001148838">
    <property type="component" value="Unassembled WGS sequence"/>
</dbReference>
<sequence length="539" mass="60713">MERDSAVPHLTSSLTLDTNVVVETTDVSAEILENPQHKAQQYDQEFTMKDKDYEVRCEDSPKDYLAFAFWLGKTSEKPNQVIKSKGLMPRTHHRPSGFSPTAGENLGRNHSMNQSGIQPKPERSSGSAAQRVCQLSYIDGSTKSIQYIANQIIKFTNANDHSSVELYVSQTPAPKPLQPSDNVRRKSRQSTERNELPDSQLDMLIVAGIPAPEALQLSNENLWRKSRLSSDRNESSGTKSSEVYVSLQRIAVSECAVADEHMLDCGQPIRGGPPAWGLGEGLTTHHRKKQLVTKPNTKYRIDFVEVQEVRSDGNGISQIEDYLLYYGEGDNNHQLGTGFFVHKRIKSAVKKVEFISDRLSYLVLKGRWCEIVVINAHAPTEEKDNIKDSFYEELEQSFDQLSRYTMKILLGDFNAKVGREDIFKPTIGKESLHVTSNDNGVRSASTKGQIPEWFGKNRGYKKMCKVAQVLEGVPVGEIDGVCVCDIPLFKYARLTSCDVERSFSQYKSLFRDNRHAFVMENLEMTFVVHCNSRPTTSTQ</sequence>
<proteinExistence type="predicted"/>
<dbReference type="EMBL" id="JAJSOF020000025">
    <property type="protein sequence ID" value="KAJ4434273.1"/>
    <property type="molecule type" value="Genomic_DNA"/>
</dbReference>
<evidence type="ECO:0000313" key="3">
    <source>
        <dbReference type="Proteomes" id="UP001148838"/>
    </source>
</evidence>
<evidence type="ECO:0000256" key="1">
    <source>
        <dbReference type="SAM" id="MobiDB-lite"/>
    </source>
</evidence>
<evidence type="ECO:0008006" key="4">
    <source>
        <dbReference type="Google" id="ProtNLM"/>
    </source>
</evidence>
<feature type="region of interest" description="Disordered" evidence="1">
    <location>
        <begin position="87"/>
        <end position="128"/>
    </location>
</feature>
<organism evidence="2 3">
    <name type="scientific">Periplaneta americana</name>
    <name type="common">American cockroach</name>
    <name type="synonym">Blatta americana</name>
    <dbReference type="NCBI Taxonomy" id="6978"/>
    <lineage>
        <taxon>Eukaryota</taxon>
        <taxon>Metazoa</taxon>
        <taxon>Ecdysozoa</taxon>
        <taxon>Arthropoda</taxon>
        <taxon>Hexapoda</taxon>
        <taxon>Insecta</taxon>
        <taxon>Pterygota</taxon>
        <taxon>Neoptera</taxon>
        <taxon>Polyneoptera</taxon>
        <taxon>Dictyoptera</taxon>
        <taxon>Blattodea</taxon>
        <taxon>Blattoidea</taxon>
        <taxon>Blattidae</taxon>
        <taxon>Blattinae</taxon>
        <taxon>Periplaneta</taxon>
    </lineage>
</organism>
<keyword evidence="3" id="KW-1185">Reference proteome</keyword>
<dbReference type="InterPro" id="IPR036691">
    <property type="entry name" value="Endo/exonu/phosph_ase_sf"/>
</dbReference>
<protein>
    <recommendedName>
        <fullName evidence="4">Endonuclease/exonuclease/phosphatase domain-containing protein</fullName>
    </recommendedName>
</protein>
<accession>A0ABQ8SJU6</accession>
<dbReference type="SUPFAM" id="SSF56219">
    <property type="entry name" value="DNase I-like"/>
    <property type="match status" value="1"/>
</dbReference>
<feature type="compositionally biased region" description="Polar residues" evidence="1">
    <location>
        <begin position="108"/>
        <end position="117"/>
    </location>
</feature>
<dbReference type="Gene3D" id="3.60.10.10">
    <property type="entry name" value="Endonuclease/exonuclease/phosphatase"/>
    <property type="match status" value="1"/>
</dbReference>
<comment type="caution">
    <text evidence="2">The sequence shown here is derived from an EMBL/GenBank/DDBJ whole genome shotgun (WGS) entry which is preliminary data.</text>
</comment>
<gene>
    <name evidence="2" type="ORF">ANN_22825</name>
</gene>
<feature type="region of interest" description="Disordered" evidence="1">
    <location>
        <begin position="170"/>
        <end position="199"/>
    </location>
</feature>
<reference evidence="2 3" key="1">
    <citation type="journal article" date="2022" name="Allergy">
        <title>Genome assembly and annotation of Periplaneta americana reveal a comprehensive cockroach allergen profile.</title>
        <authorList>
            <person name="Wang L."/>
            <person name="Xiong Q."/>
            <person name="Saelim N."/>
            <person name="Wang L."/>
            <person name="Nong W."/>
            <person name="Wan A.T."/>
            <person name="Shi M."/>
            <person name="Liu X."/>
            <person name="Cao Q."/>
            <person name="Hui J.H.L."/>
            <person name="Sookrung N."/>
            <person name="Leung T.F."/>
            <person name="Tungtrongchitr A."/>
            <person name="Tsui S.K.W."/>
        </authorList>
    </citation>
    <scope>NUCLEOTIDE SEQUENCE [LARGE SCALE GENOMIC DNA]</scope>
    <source>
        <strain evidence="2">PWHHKU_190912</strain>
    </source>
</reference>
<evidence type="ECO:0000313" key="2">
    <source>
        <dbReference type="EMBL" id="KAJ4434273.1"/>
    </source>
</evidence>
<name>A0ABQ8SJU6_PERAM</name>